<dbReference type="GO" id="GO:0005525">
    <property type="term" value="F:GTP binding"/>
    <property type="evidence" value="ECO:0007669"/>
    <property type="project" value="UniProtKB-UniRule"/>
</dbReference>
<proteinExistence type="inferred from homology"/>
<evidence type="ECO:0000256" key="5">
    <source>
        <dbReference type="ARBA" id="ARBA00022741"/>
    </source>
</evidence>
<dbReference type="InterPro" id="IPR050105">
    <property type="entry name" value="MoCo_biosynth_MoaA/MoaC"/>
</dbReference>
<evidence type="ECO:0000256" key="9">
    <source>
        <dbReference type="ARBA" id="ARBA00023150"/>
    </source>
</evidence>
<dbReference type="EMBL" id="CP042912">
    <property type="protein sequence ID" value="QEG21880.1"/>
    <property type="molecule type" value="Genomic_DNA"/>
</dbReference>
<keyword evidence="15" id="KW-1185">Reference proteome</keyword>
<evidence type="ECO:0000256" key="6">
    <source>
        <dbReference type="ARBA" id="ARBA00023004"/>
    </source>
</evidence>
<dbReference type="SFLD" id="SFLDS00029">
    <property type="entry name" value="Radical_SAM"/>
    <property type="match status" value="1"/>
</dbReference>
<name>A0A5B9PAB9_9BACT</name>
<evidence type="ECO:0000256" key="4">
    <source>
        <dbReference type="ARBA" id="ARBA00022723"/>
    </source>
</evidence>
<dbReference type="UniPathway" id="UPA00344"/>
<keyword evidence="10 12" id="KW-0456">Lyase</keyword>
<dbReference type="Proteomes" id="UP000322214">
    <property type="component" value="Chromosome"/>
</dbReference>
<evidence type="ECO:0000256" key="11">
    <source>
        <dbReference type="ARBA" id="ARBA00048697"/>
    </source>
</evidence>
<feature type="binding site" evidence="12">
    <location>
        <position position="31"/>
    </location>
    <ligand>
        <name>[4Fe-4S] cluster</name>
        <dbReference type="ChEBI" id="CHEBI:49883"/>
        <label>1</label>
        <note>4Fe-4S-S-AdoMet</note>
    </ligand>
</feature>
<protein>
    <recommendedName>
        <fullName evidence="1 12">GTP 3',8-cyclase</fullName>
        <ecNumber evidence="1 12">4.1.99.22</ecNumber>
    </recommendedName>
    <alternativeName>
        <fullName evidence="12">Molybdenum cofactor biosynthesis protein A</fullName>
    </alternativeName>
</protein>
<keyword evidence="5 12" id="KW-0547">Nucleotide-binding</keyword>
<dbReference type="GO" id="GO:0061799">
    <property type="term" value="F:cyclic pyranopterin monophosphate synthase activity"/>
    <property type="evidence" value="ECO:0007669"/>
    <property type="project" value="TreeGrafter"/>
</dbReference>
<dbReference type="AlphaFoldDB" id="A0A5B9PAB9"/>
<evidence type="ECO:0000256" key="8">
    <source>
        <dbReference type="ARBA" id="ARBA00023134"/>
    </source>
</evidence>
<feature type="domain" description="Radical SAM core" evidence="13">
    <location>
        <begin position="8"/>
        <end position="223"/>
    </location>
</feature>
<comment type="similarity">
    <text evidence="12">Belongs to the radical SAM superfamily. MoaA family.</text>
</comment>
<dbReference type="PROSITE" id="PS01305">
    <property type="entry name" value="MOAA_NIFB_PQQE"/>
    <property type="match status" value="1"/>
</dbReference>
<organism evidence="14 15">
    <name type="scientific">Mariniblastus fucicola</name>
    <dbReference type="NCBI Taxonomy" id="980251"/>
    <lineage>
        <taxon>Bacteria</taxon>
        <taxon>Pseudomonadati</taxon>
        <taxon>Planctomycetota</taxon>
        <taxon>Planctomycetia</taxon>
        <taxon>Pirellulales</taxon>
        <taxon>Pirellulaceae</taxon>
        <taxon>Mariniblastus</taxon>
    </lineage>
</organism>
<keyword evidence="6 12" id="KW-0408">Iron</keyword>
<feature type="binding site" evidence="12">
    <location>
        <position position="24"/>
    </location>
    <ligand>
        <name>[4Fe-4S] cluster</name>
        <dbReference type="ChEBI" id="CHEBI:49883"/>
        <label>1</label>
        <note>4Fe-4S-S-AdoMet</note>
    </ligand>
</feature>
<dbReference type="HAMAP" id="MF_01225_B">
    <property type="entry name" value="MoaA_B"/>
    <property type="match status" value="1"/>
</dbReference>
<comment type="catalytic activity">
    <reaction evidence="11 12">
        <text>GTP + AH2 + S-adenosyl-L-methionine = (8S)-3',8-cyclo-7,8-dihydroguanosine 5'-triphosphate + 5'-deoxyadenosine + L-methionine + A + H(+)</text>
        <dbReference type="Rhea" id="RHEA:49576"/>
        <dbReference type="ChEBI" id="CHEBI:13193"/>
        <dbReference type="ChEBI" id="CHEBI:15378"/>
        <dbReference type="ChEBI" id="CHEBI:17319"/>
        <dbReference type="ChEBI" id="CHEBI:17499"/>
        <dbReference type="ChEBI" id="CHEBI:37565"/>
        <dbReference type="ChEBI" id="CHEBI:57844"/>
        <dbReference type="ChEBI" id="CHEBI:59789"/>
        <dbReference type="ChEBI" id="CHEBI:131766"/>
        <dbReference type="EC" id="4.1.99.22"/>
    </reaction>
</comment>
<feature type="binding site" evidence="12">
    <location>
        <position position="121"/>
    </location>
    <ligand>
        <name>S-adenosyl-L-methionine</name>
        <dbReference type="ChEBI" id="CHEBI:59789"/>
    </ligand>
</feature>
<dbReference type="KEGG" id="mff:MFFC18_17410"/>
<dbReference type="InterPro" id="IPR007197">
    <property type="entry name" value="rSAM"/>
</dbReference>
<dbReference type="InterPro" id="IPR000385">
    <property type="entry name" value="MoaA_NifB_PqqE_Fe-S-bd_CS"/>
</dbReference>
<dbReference type="InterPro" id="IPR010505">
    <property type="entry name" value="MoaA_twitch"/>
</dbReference>
<comment type="cofactor">
    <cofactor evidence="12">
        <name>[4Fe-4S] cluster</name>
        <dbReference type="ChEBI" id="CHEBI:49883"/>
    </cofactor>
    <text evidence="12">Binds 2 [4Fe-4S] clusters. Binds 1 [4Fe-4S] cluster coordinated with 3 cysteines and an exchangeable S-adenosyl-L-methionine and 1 [4Fe-4S] cluster coordinated with 3 cysteines and the GTP-derived substrate.</text>
</comment>
<feature type="binding site" evidence="12">
    <location>
        <position position="28"/>
    </location>
    <ligand>
        <name>[4Fe-4S] cluster</name>
        <dbReference type="ChEBI" id="CHEBI:49883"/>
        <label>1</label>
        <note>4Fe-4S-S-AdoMet</note>
    </ligand>
</feature>
<feature type="binding site" evidence="12">
    <location>
        <position position="66"/>
    </location>
    <ligand>
        <name>GTP</name>
        <dbReference type="ChEBI" id="CHEBI:37565"/>
    </ligand>
</feature>
<dbReference type="SMART" id="SM00729">
    <property type="entry name" value="Elp3"/>
    <property type="match status" value="1"/>
</dbReference>
<comment type="subunit">
    <text evidence="12">Monomer and homodimer.</text>
</comment>
<evidence type="ECO:0000256" key="1">
    <source>
        <dbReference type="ARBA" id="ARBA00012167"/>
    </source>
</evidence>
<evidence type="ECO:0000256" key="10">
    <source>
        <dbReference type="ARBA" id="ARBA00023239"/>
    </source>
</evidence>
<evidence type="ECO:0000256" key="7">
    <source>
        <dbReference type="ARBA" id="ARBA00023014"/>
    </source>
</evidence>
<feature type="binding site" evidence="12">
    <location>
        <position position="274"/>
    </location>
    <ligand>
        <name>[4Fe-4S] cluster</name>
        <dbReference type="ChEBI" id="CHEBI:49883"/>
        <label>2</label>
        <note>4Fe-4S-substrate</note>
    </ligand>
</feature>
<dbReference type="NCBIfam" id="TIGR02666">
    <property type="entry name" value="moaA"/>
    <property type="match status" value="1"/>
</dbReference>
<keyword evidence="2 12" id="KW-0004">4Fe-4S</keyword>
<feature type="binding site" evidence="12">
    <location>
        <position position="70"/>
    </location>
    <ligand>
        <name>S-adenosyl-L-methionine</name>
        <dbReference type="ChEBI" id="CHEBI:59789"/>
    </ligand>
</feature>
<dbReference type="GO" id="GO:0061798">
    <property type="term" value="F:GTP 3',8'-cyclase activity"/>
    <property type="evidence" value="ECO:0007669"/>
    <property type="project" value="UniProtKB-UniRule"/>
</dbReference>
<evidence type="ECO:0000313" key="15">
    <source>
        <dbReference type="Proteomes" id="UP000322214"/>
    </source>
</evidence>
<dbReference type="GO" id="GO:0006777">
    <property type="term" value="P:Mo-molybdopterin cofactor biosynthetic process"/>
    <property type="evidence" value="ECO:0007669"/>
    <property type="project" value="UniProtKB-UniRule"/>
</dbReference>
<dbReference type="InterPro" id="IPR013785">
    <property type="entry name" value="Aldolase_TIM"/>
</dbReference>
<comment type="caution">
    <text evidence="12">Lacks conserved residue(s) required for the propagation of feature annotation.</text>
</comment>
<evidence type="ECO:0000256" key="3">
    <source>
        <dbReference type="ARBA" id="ARBA00022691"/>
    </source>
</evidence>
<dbReference type="GO" id="GO:1904047">
    <property type="term" value="F:S-adenosyl-L-methionine binding"/>
    <property type="evidence" value="ECO:0007669"/>
    <property type="project" value="UniProtKB-UniRule"/>
</dbReference>
<dbReference type="EC" id="4.1.99.22" evidence="1 12"/>
<dbReference type="GO" id="GO:0051539">
    <property type="term" value="F:4 iron, 4 sulfur cluster binding"/>
    <property type="evidence" value="ECO:0007669"/>
    <property type="project" value="UniProtKB-UniRule"/>
</dbReference>
<feature type="binding site" evidence="12">
    <location>
        <position position="30"/>
    </location>
    <ligand>
        <name>S-adenosyl-L-methionine</name>
        <dbReference type="ChEBI" id="CHEBI:59789"/>
    </ligand>
</feature>
<accession>A0A5B9PAB9</accession>
<dbReference type="Gene3D" id="3.20.20.70">
    <property type="entry name" value="Aldolase class I"/>
    <property type="match status" value="1"/>
</dbReference>
<keyword evidence="8 12" id="KW-0342">GTP-binding</keyword>
<feature type="binding site" evidence="12">
    <location>
        <position position="192"/>
    </location>
    <ligand>
        <name>S-adenosyl-L-methionine</name>
        <dbReference type="ChEBI" id="CHEBI:59789"/>
    </ligand>
</feature>
<dbReference type="STRING" id="980251.GCA_001642875_03342"/>
<dbReference type="InterPro" id="IPR040064">
    <property type="entry name" value="MoaA-like"/>
</dbReference>
<evidence type="ECO:0000313" key="14">
    <source>
        <dbReference type="EMBL" id="QEG21880.1"/>
    </source>
</evidence>
<feature type="binding site" evidence="12">
    <location>
        <position position="257"/>
    </location>
    <ligand>
        <name>[4Fe-4S] cluster</name>
        <dbReference type="ChEBI" id="CHEBI:49883"/>
        <label>2</label>
        <note>4Fe-4S-substrate</note>
    </ligand>
</feature>
<dbReference type="PANTHER" id="PTHR22960">
    <property type="entry name" value="MOLYBDOPTERIN COFACTOR SYNTHESIS PROTEIN A"/>
    <property type="match status" value="1"/>
</dbReference>
<dbReference type="SFLD" id="SFLDG01386">
    <property type="entry name" value="main_SPASM_domain-containing"/>
    <property type="match status" value="1"/>
</dbReference>
<dbReference type="RefSeq" id="WP_238381303.1">
    <property type="nucleotide sequence ID" value="NZ_CP042912.1"/>
</dbReference>
<keyword evidence="3 12" id="KW-0949">S-adenosyl-L-methionine</keyword>
<keyword evidence="7 12" id="KW-0411">Iron-sulfur</keyword>
<dbReference type="PROSITE" id="PS51918">
    <property type="entry name" value="RADICAL_SAM"/>
    <property type="match status" value="1"/>
</dbReference>
<evidence type="ECO:0000259" key="13">
    <source>
        <dbReference type="PROSITE" id="PS51918"/>
    </source>
</evidence>
<dbReference type="InterPro" id="IPR006638">
    <property type="entry name" value="Elp3/MiaA/NifB-like_rSAM"/>
</dbReference>
<dbReference type="SFLD" id="SFLDG01383">
    <property type="entry name" value="cyclic_pyranopterin_phosphate"/>
    <property type="match status" value="1"/>
</dbReference>
<keyword evidence="9 12" id="KW-0501">Molybdenum cofactor biosynthesis</keyword>
<comment type="pathway">
    <text evidence="12">Cofactor biosynthesis; molybdopterin biosynthesis.</text>
</comment>
<keyword evidence="4 12" id="KW-0479">Metal-binding</keyword>
<dbReference type="Pfam" id="PF04055">
    <property type="entry name" value="Radical_SAM"/>
    <property type="match status" value="1"/>
</dbReference>
<dbReference type="PANTHER" id="PTHR22960:SF0">
    <property type="entry name" value="MOLYBDENUM COFACTOR BIOSYNTHESIS PROTEIN 1"/>
    <property type="match status" value="1"/>
</dbReference>
<evidence type="ECO:0000256" key="12">
    <source>
        <dbReference type="HAMAP-Rule" id="MF_01225"/>
    </source>
</evidence>
<dbReference type="InterPro" id="IPR013483">
    <property type="entry name" value="MoaA"/>
</dbReference>
<feature type="binding site" evidence="12">
    <location>
        <begin position="262"/>
        <end position="264"/>
    </location>
    <ligand>
        <name>GTP</name>
        <dbReference type="ChEBI" id="CHEBI:37565"/>
    </ligand>
</feature>
<dbReference type="InterPro" id="IPR058240">
    <property type="entry name" value="rSAM_sf"/>
</dbReference>
<gene>
    <name evidence="12 14" type="primary">moaA</name>
    <name evidence="14" type="ORF">MFFC18_17410</name>
</gene>
<dbReference type="SUPFAM" id="SSF102114">
    <property type="entry name" value="Radical SAM enzymes"/>
    <property type="match status" value="1"/>
</dbReference>
<dbReference type="NCBIfam" id="NF001199">
    <property type="entry name" value="PRK00164.2-1"/>
    <property type="match status" value="1"/>
</dbReference>
<dbReference type="CDD" id="cd01335">
    <property type="entry name" value="Radical_SAM"/>
    <property type="match status" value="1"/>
</dbReference>
<dbReference type="Pfam" id="PF06463">
    <property type="entry name" value="Mob_synth_C"/>
    <property type="match status" value="1"/>
</dbReference>
<dbReference type="GO" id="GO:0046872">
    <property type="term" value="F:metal ion binding"/>
    <property type="evidence" value="ECO:0007669"/>
    <property type="project" value="UniProtKB-KW"/>
</dbReference>
<feature type="binding site" evidence="12">
    <location>
        <position position="17"/>
    </location>
    <ligand>
        <name>GTP</name>
        <dbReference type="ChEBI" id="CHEBI:37565"/>
    </ligand>
</feature>
<feature type="binding site" evidence="12">
    <location>
        <position position="260"/>
    </location>
    <ligand>
        <name>[4Fe-4S] cluster</name>
        <dbReference type="ChEBI" id="CHEBI:49883"/>
        <label>2</label>
        <note>4Fe-4S-substrate</note>
    </ligand>
</feature>
<evidence type="ECO:0000256" key="2">
    <source>
        <dbReference type="ARBA" id="ARBA00022485"/>
    </source>
</evidence>
<sequence length="330" mass="37306">MRLPIVDNFDRTHRNLRISVTDRCNIRCVYCMPEEVTFLPSSEILSFEEIERVVRLMVQMGINRVRLTGGEPLVRRELWRLVESLKSIDGLDDIAMTTNGILLEKHAADLKRAGLDRLNISLDTLDREQFKSLTRRDELDRALAGIAAAKDAGFENTRINAVSMAGITEQEIVPLARFCRQHDLELRFIEFMPLDGDQNWQTGKVLKGEDIRATIESEVASIRPATRNYQAQPAINWDYVDGQGSIGFIDPVSSPFCSSCDRLRLTAEGKLRNCLFSTIEWDVRNAIRSGKTDDEIDSLVRECVAAKKAGHGIDSSEFERPDRAMYQIGG</sequence>
<reference evidence="14 15" key="1">
    <citation type="submission" date="2019-08" db="EMBL/GenBank/DDBJ databases">
        <title>Deep-cultivation of Planctomycetes and their phenomic and genomic characterization uncovers novel biology.</title>
        <authorList>
            <person name="Wiegand S."/>
            <person name="Jogler M."/>
            <person name="Boedeker C."/>
            <person name="Pinto D."/>
            <person name="Vollmers J."/>
            <person name="Rivas-Marin E."/>
            <person name="Kohn T."/>
            <person name="Peeters S.H."/>
            <person name="Heuer A."/>
            <person name="Rast P."/>
            <person name="Oberbeckmann S."/>
            <person name="Bunk B."/>
            <person name="Jeske O."/>
            <person name="Meyerdierks A."/>
            <person name="Storesund J.E."/>
            <person name="Kallscheuer N."/>
            <person name="Luecker S."/>
            <person name="Lage O.M."/>
            <person name="Pohl T."/>
            <person name="Merkel B.J."/>
            <person name="Hornburger P."/>
            <person name="Mueller R.-W."/>
            <person name="Bruemmer F."/>
            <person name="Labrenz M."/>
            <person name="Spormann A.M."/>
            <person name="Op den Camp H."/>
            <person name="Overmann J."/>
            <person name="Amann R."/>
            <person name="Jetten M.S.M."/>
            <person name="Mascher T."/>
            <person name="Medema M.H."/>
            <person name="Devos D.P."/>
            <person name="Kaster A.-K."/>
            <person name="Ovreas L."/>
            <person name="Rohde M."/>
            <person name="Galperin M.Y."/>
            <person name="Jogler C."/>
        </authorList>
    </citation>
    <scope>NUCLEOTIDE SEQUENCE [LARGE SCALE GENOMIC DNA]</scope>
    <source>
        <strain evidence="14 15">FC18</strain>
    </source>
</reference>
<feature type="binding site" evidence="12">
    <location>
        <position position="97"/>
    </location>
    <ligand>
        <name>GTP</name>
        <dbReference type="ChEBI" id="CHEBI:37565"/>
    </ligand>
</feature>
<dbReference type="CDD" id="cd21117">
    <property type="entry name" value="Twitch_MoaA"/>
    <property type="match status" value="1"/>
</dbReference>
<comment type="function">
    <text evidence="12">Catalyzes the cyclization of GTP to (8S)-3',8-cyclo-7,8-dihydroguanosine 5'-triphosphate.</text>
</comment>
<dbReference type="SFLD" id="SFLDG01067">
    <property type="entry name" value="SPASM/twitch_domain_containing"/>
    <property type="match status" value="1"/>
</dbReference>